<reference evidence="3 4" key="1">
    <citation type="journal article" date="2007" name="Int. J. Syst. Evol. Microbiol.">
        <title>Paenibacillus ginsengarvi sp. nov., isolated from soil from ginseng cultivation.</title>
        <authorList>
            <person name="Yoon M.H."/>
            <person name="Ten L.N."/>
            <person name="Im W.T."/>
        </authorList>
    </citation>
    <scope>NUCLEOTIDE SEQUENCE [LARGE SCALE GENOMIC DNA]</scope>
    <source>
        <strain evidence="3 4">KCTC 13059</strain>
    </source>
</reference>
<keyword evidence="4" id="KW-1185">Reference proteome</keyword>
<evidence type="ECO:0000313" key="4">
    <source>
        <dbReference type="Proteomes" id="UP000282311"/>
    </source>
</evidence>
<dbReference type="InterPro" id="IPR029058">
    <property type="entry name" value="AB_hydrolase_fold"/>
</dbReference>
<evidence type="ECO:0000313" key="3">
    <source>
        <dbReference type="EMBL" id="RKN84942.1"/>
    </source>
</evidence>
<accession>A0A3B0CIB4</accession>
<gene>
    <name evidence="3" type="ORF">D7M11_10465</name>
</gene>
<sequence>MPYEQYEDSIRLSKHAKTKESQFSPYCDLIYYESTRTPGVMLAARIVKPAKPSYIVAGTHGWHMSIPKFQHMEQPVEGNDYLRVDVDMRGRSFSEGAPDCNGWELYDVIDAIEYAKKAYAQYILDPDIVYFEAGSGGGGNAMAIVGKFPDYFAACTALCGISDYALWYEHDDIGEFRDEMDVWIGPSPDADPMAYRARSGLELLGNLQTPIYLAHGETDIRVPSVHSRNFVRKAAETGKGGLVRYYELPGVGTRDHWGLATEEMMERVRRESENNRLEHRACVRIPEKGALTVGGYLFTKHFSIVIDSLNIVATLNYDLNSGTFELVCEKPCSYTLTVGGESFERTAIVRS</sequence>
<evidence type="ECO:0000259" key="2">
    <source>
        <dbReference type="Pfam" id="PF00326"/>
    </source>
</evidence>
<dbReference type="PANTHER" id="PTHR42776:SF27">
    <property type="entry name" value="DIPEPTIDYL PEPTIDASE FAMILY MEMBER 6"/>
    <property type="match status" value="1"/>
</dbReference>
<dbReference type="EMBL" id="RBAH01000006">
    <property type="protein sequence ID" value="RKN84942.1"/>
    <property type="molecule type" value="Genomic_DNA"/>
</dbReference>
<organism evidence="3 4">
    <name type="scientific">Paenibacillus ginsengarvi</name>
    <dbReference type="NCBI Taxonomy" id="400777"/>
    <lineage>
        <taxon>Bacteria</taxon>
        <taxon>Bacillati</taxon>
        <taxon>Bacillota</taxon>
        <taxon>Bacilli</taxon>
        <taxon>Bacillales</taxon>
        <taxon>Paenibacillaceae</taxon>
        <taxon>Paenibacillus</taxon>
    </lineage>
</organism>
<dbReference type="InterPro" id="IPR001375">
    <property type="entry name" value="Peptidase_S9_cat"/>
</dbReference>
<dbReference type="Pfam" id="PF00326">
    <property type="entry name" value="Peptidase_S9"/>
    <property type="match status" value="1"/>
</dbReference>
<proteinExistence type="predicted"/>
<dbReference type="PANTHER" id="PTHR42776">
    <property type="entry name" value="SERINE PEPTIDASE S9 FAMILY MEMBER"/>
    <property type="match status" value="1"/>
</dbReference>
<dbReference type="GO" id="GO:0006508">
    <property type="term" value="P:proteolysis"/>
    <property type="evidence" value="ECO:0007669"/>
    <property type="project" value="InterPro"/>
</dbReference>
<comment type="caution">
    <text evidence="3">The sequence shown here is derived from an EMBL/GenBank/DDBJ whole genome shotgun (WGS) entry which is preliminary data.</text>
</comment>
<dbReference type="GO" id="GO:0004252">
    <property type="term" value="F:serine-type endopeptidase activity"/>
    <property type="evidence" value="ECO:0007669"/>
    <property type="project" value="TreeGrafter"/>
</dbReference>
<dbReference type="Proteomes" id="UP000282311">
    <property type="component" value="Unassembled WGS sequence"/>
</dbReference>
<dbReference type="AlphaFoldDB" id="A0A3B0CIB4"/>
<protein>
    <recommendedName>
        <fullName evidence="2">Peptidase S9 prolyl oligopeptidase catalytic domain-containing protein</fullName>
    </recommendedName>
</protein>
<feature type="domain" description="Peptidase S9 prolyl oligopeptidase catalytic" evidence="2">
    <location>
        <begin position="69"/>
        <end position="247"/>
    </location>
</feature>
<dbReference type="RefSeq" id="WP_120747148.1">
    <property type="nucleotide sequence ID" value="NZ_RBAH01000006.1"/>
</dbReference>
<evidence type="ECO:0000256" key="1">
    <source>
        <dbReference type="ARBA" id="ARBA00022801"/>
    </source>
</evidence>
<dbReference type="Gene3D" id="3.40.50.1820">
    <property type="entry name" value="alpha/beta hydrolase"/>
    <property type="match status" value="1"/>
</dbReference>
<keyword evidence="1" id="KW-0378">Hydrolase</keyword>
<dbReference type="SUPFAM" id="SSF53474">
    <property type="entry name" value="alpha/beta-Hydrolases"/>
    <property type="match status" value="1"/>
</dbReference>
<dbReference type="OrthoDB" id="2551795at2"/>
<name>A0A3B0CIB4_9BACL</name>